<protein>
    <submittedName>
        <fullName evidence="6">Magnesium chelatase family protein</fullName>
    </submittedName>
</protein>
<dbReference type="Pfam" id="PF13335">
    <property type="entry name" value="Mg_chelatase_C"/>
    <property type="match status" value="1"/>
</dbReference>
<gene>
    <name evidence="6" type="ORF">SAMN05443639_108226</name>
</gene>
<dbReference type="InterPro" id="IPR020568">
    <property type="entry name" value="Ribosomal_Su5_D2-typ_SF"/>
</dbReference>
<dbReference type="SUPFAM" id="SSF54211">
    <property type="entry name" value="Ribosomal protein S5 domain 2-like"/>
    <property type="match status" value="1"/>
</dbReference>
<evidence type="ECO:0000256" key="4">
    <source>
        <dbReference type="SAM" id="MobiDB-lite"/>
    </source>
</evidence>
<dbReference type="InterPro" id="IPR027417">
    <property type="entry name" value="P-loop_NTPase"/>
</dbReference>
<evidence type="ECO:0000256" key="1">
    <source>
        <dbReference type="ARBA" id="ARBA00006354"/>
    </source>
</evidence>
<dbReference type="NCBIfam" id="TIGR00368">
    <property type="entry name" value="YifB family Mg chelatase-like AAA ATPase"/>
    <property type="match status" value="1"/>
</dbReference>
<evidence type="ECO:0000256" key="3">
    <source>
        <dbReference type="ARBA" id="ARBA00022840"/>
    </source>
</evidence>
<feature type="region of interest" description="Disordered" evidence="4">
    <location>
        <begin position="213"/>
        <end position="237"/>
    </location>
</feature>
<dbReference type="InterPro" id="IPR003593">
    <property type="entry name" value="AAA+_ATPase"/>
</dbReference>
<dbReference type="AlphaFoldDB" id="A0A1I0JYV9"/>
<evidence type="ECO:0000313" key="7">
    <source>
        <dbReference type="Proteomes" id="UP000199181"/>
    </source>
</evidence>
<dbReference type="PANTHER" id="PTHR32039:SF7">
    <property type="entry name" value="COMPETENCE PROTEIN COMM"/>
    <property type="match status" value="1"/>
</dbReference>
<comment type="similarity">
    <text evidence="1">Belongs to the Mg-chelatase subunits D/I family. ComM subfamily.</text>
</comment>
<dbReference type="GO" id="GO:0003677">
    <property type="term" value="F:DNA binding"/>
    <property type="evidence" value="ECO:0007669"/>
    <property type="project" value="InterPro"/>
</dbReference>
<proteinExistence type="inferred from homology"/>
<accession>A0A1I0JYV9</accession>
<dbReference type="PANTHER" id="PTHR32039">
    <property type="entry name" value="MAGNESIUM-CHELATASE SUBUNIT CHLI"/>
    <property type="match status" value="1"/>
</dbReference>
<organism evidence="6 7">
    <name type="scientific">Stigmatella erecta</name>
    <dbReference type="NCBI Taxonomy" id="83460"/>
    <lineage>
        <taxon>Bacteria</taxon>
        <taxon>Pseudomonadati</taxon>
        <taxon>Myxococcota</taxon>
        <taxon>Myxococcia</taxon>
        <taxon>Myxococcales</taxon>
        <taxon>Cystobacterineae</taxon>
        <taxon>Archangiaceae</taxon>
        <taxon>Stigmatella</taxon>
    </lineage>
</organism>
<dbReference type="InterPro" id="IPR025158">
    <property type="entry name" value="Mg_chelat-rel_C"/>
</dbReference>
<dbReference type="Proteomes" id="UP000199181">
    <property type="component" value="Unassembled WGS sequence"/>
</dbReference>
<dbReference type="Gene3D" id="3.40.50.300">
    <property type="entry name" value="P-loop containing nucleotide triphosphate hydrolases"/>
    <property type="match status" value="1"/>
</dbReference>
<dbReference type="SUPFAM" id="SSF52540">
    <property type="entry name" value="P-loop containing nucleoside triphosphate hydrolases"/>
    <property type="match status" value="1"/>
</dbReference>
<reference evidence="7" key="1">
    <citation type="submission" date="2016-10" db="EMBL/GenBank/DDBJ databases">
        <authorList>
            <person name="Varghese N."/>
            <person name="Submissions S."/>
        </authorList>
    </citation>
    <scope>NUCLEOTIDE SEQUENCE [LARGE SCALE GENOMIC DNA]</scope>
    <source>
        <strain evidence="7">DSM 16858</strain>
    </source>
</reference>
<dbReference type="Pfam" id="PF13541">
    <property type="entry name" value="ChlI"/>
    <property type="match status" value="1"/>
</dbReference>
<dbReference type="InterPro" id="IPR014721">
    <property type="entry name" value="Ribsml_uS5_D2-typ_fold_subgr"/>
</dbReference>
<dbReference type="EMBL" id="FOIJ01000008">
    <property type="protein sequence ID" value="SEU15624.1"/>
    <property type="molecule type" value="Genomic_DNA"/>
</dbReference>
<evidence type="ECO:0000256" key="2">
    <source>
        <dbReference type="ARBA" id="ARBA00022741"/>
    </source>
</evidence>
<dbReference type="PRINTS" id="PR01657">
    <property type="entry name" value="MCMFAMILY"/>
</dbReference>
<sequence>MPAPVPPLDTPSPTVDGGSRFPYAEGLVRGLLPGPVSNLEVVMLARVRSGALMGIDAVVVECEVDMALGLPYFNVVGLPEGAVRESKVRVVSALKNTGFELPQKRITVNLAPADIRKEGAAFELPIALGVLAAARLMEEEPLGRYLFGGELSLDGWVKPIKGVLPLAVAARHGGFEGVMVPLANAAEAALMEGIQVLPVRHLREAVEHLTGARPLTPYARPPASREASRSPPPLDMADVRGQPDVKLALELAAAGGHNVIMCGPPGSGKTMLARRLPSILPTMTFTEALEVTKIYSVLGLLGEDQALMRERPFRAPHHTISDAGLVGGGPAARPGELSLGHHGVLFLDELPEFRKNVLEVLRQPMEEGFIHLARANQNVTYPCRVMLVAAMNPCPCGYFNVPGRACTCSEHRVFDYHARVSGPLLDRIDITLQTRPVEYHQIARAHGGEPPSAYYQQRVEAARERQRARFREEPGIHCNAQMPPRLLREHCVLSARAERMLELAVRHHGLSARAHDRILKLALTRADLEGHARIEDVDIQLAIDCRILDRRGWLHANTHGARPGRP</sequence>
<dbReference type="Pfam" id="PF01078">
    <property type="entry name" value="Mg_chelatase"/>
    <property type="match status" value="1"/>
</dbReference>
<dbReference type="InterPro" id="IPR045006">
    <property type="entry name" value="CHLI-like"/>
</dbReference>
<feature type="domain" description="AAA+ ATPase" evidence="5">
    <location>
        <begin position="255"/>
        <end position="434"/>
    </location>
</feature>
<dbReference type="InterPro" id="IPR004482">
    <property type="entry name" value="Mg_chelat-rel"/>
</dbReference>
<dbReference type="InterPro" id="IPR001208">
    <property type="entry name" value="MCM_dom"/>
</dbReference>
<dbReference type="SMART" id="SM00382">
    <property type="entry name" value="AAA"/>
    <property type="match status" value="1"/>
</dbReference>
<keyword evidence="7" id="KW-1185">Reference proteome</keyword>
<keyword evidence="3" id="KW-0067">ATP-binding</keyword>
<name>A0A1I0JYV9_9BACT</name>
<evidence type="ECO:0000259" key="5">
    <source>
        <dbReference type="SMART" id="SM00382"/>
    </source>
</evidence>
<keyword evidence="2" id="KW-0547">Nucleotide-binding</keyword>
<dbReference type="InterPro" id="IPR000523">
    <property type="entry name" value="Mg_chelatse_chII-like_cat_dom"/>
</dbReference>
<dbReference type="GO" id="GO:0005524">
    <property type="term" value="F:ATP binding"/>
    <property type="evidence" value="ECO:0007669"/>
    <property type="project" value="UniProtKB-KW"/>
</dbReference>
<dbReference type="Gene3D" id="3.30.230.10">
    <property type="match status" value="1"/>
</dbReference>
<evidence type="ECO:0000313" key="6">
    <source>
        <dbReference type="EMBL" id="SEU15624.1"/>
    </source>
</evidence>